<accession>A0A8J5IAU3</accession>
<dbReference type="CDD" id="cd19368">
    <property type="entry name" value="TenA_C_AtTH2-like"/>
    <property type="match status" value="1"/>
</dbReference>
<dbReference type="Gene3D" id="1.20.910.10">
    <property type="entry name" value="Heme oxygenase-like"/>
    <property type="match status" value="1"/>
</dbReference>
<dbReference type="SUPFAM" id="SSF48613">
    <property type="entry name" value="Heme oxygenase-like"/>
    <property type="match status" value="1"/>
</dbReference>
<dbReference type="InterPro" id="IPR036412">
    <property type="entry name" value="HAD-like_sf"/>
</dbReference>
<dbReference type="InterPro" id="IPR016084">
    <property type="entry name" value="Haem_Oase-like_multi-hlx"/>
</dbReference>
<dbReference type="InterPro" id="IPR004305">
    <property type="entry name" value="Thiaminase-2/PQQC"/>
</dbReference>
<dbReference type="InterPro" id="IPR023214">
    <property type="entry name" value="HAD_sf"/>
</dbReference>
<feature type="domain" description="Thiaminase-2/PQQC" evidence="1">
    <location>
        <begin position="225"/>
        <end position="314"/>
    </location>
</feature>
<dbReference type="AlphaFoldDB" id="A0A8J5IAU3"/>
<keyword evidence="3" id="KW-1185">Reference proteome</keyword>
<dbReference type="Proteomes" id="UP000734854">
    <property type="component" value="Unassembled WGS sequence"/>
</dbReference>
<evidence type="ECO:0000259" key="1">
    <source>
        <dbReference type="Pfam" id="PF03070"/>
    </source>
</evidence>
<protein>
    <recommendedName>
        <fullName evidence="1">Thiaminase-2/PQQC domain-containing protein</fullName>
    </recommendedName>
</protein>
<proteinExistence type="predicted"/>
<dbReference type="PANTHER" id="PTHR43198">
    <property type="entry name" value="BIFUNCTIONAL TH2 PROTEIN"/>
    <property type="match status" value="1"/>
</dbReference>
<evidence type="ECO:0000313" key="3">
    <source>
        <dbReference type="Proteomes" id="UP000734854"/>
    </source>
</evidence>
<dbReference type="Pfam" id="PF03070">
    <property type="entry name" value="TENA_THI-4"/>
    <property type="match status" value="2"/>
</dbReference>
<dbReference type="InterPro" id="IPR050967">
    <property type="entry name" value="Thiamine_Salvage_TenA"/>
</dbReference>
<gene>
    <name evidence="2" type="ORF">ZIOFF_005918</name>
</gene>
<reference evidence="2 3" key="1">
    <citation type="submission" date="2020-08" db="EMBL/GenBank/DDBJ databases">
        <title>Plant Genome Project.</title>
        <authorList>
            <person name="Zhang R.-G."/>
        </authorList>
    </citation>
    <scope>NUCLEOTIDE SEQUENCE [LARGE SCALE GENOMIC DNA]</scope>
    <source>
        <tissue evidence="2">Rhizome</tissue>
    </source>
</reference>
<dbReference type="PANTHER" id="PTHR43198:SF2">
    <property type="entry name" value="SI:CH1073-67J19.1-RELATED"/>
    <property type="match status" value="1"/>
</dbReference>
<evidence type="ECO:0000313" key="2">
    <source>
        <dbReference type="EMBL" id="KAG6532080.1"/>
    </source>
</evidence>
<dbReference type="FunFam" id="1.20.910.10:FF:000006">
    <property type="entry name" value="Bifunctional TH2 protein, mitochondrial"/>
    <property type="match status" value="1"/>
</dbReference>
<feature type="domain" description="Thiaminase-2/PQQC" evidence="1">
    <location>
        <begin position="106"/>
        <end position="202"/>
    </location>
</feature>
<sequence length="740" mass="82026">MRSFSHPPLRGFLLLRSPKSVSSFSPSLSIRPRLLLLKRDRSNPSFLKSFSLLASADLKFPPASLRSDLFPPSARTGMASVVGEGSVAARLWIASSKEALLGSYTPFVVLLAAGTLDMDTFRRYIAQDAYFLRAFAQAYEMAAECADDDDAKDALNELRKDALDELKMHDSVMQDWGVDPTKEIIPNPATLKYTEFLLATAAGKIRGEKGHANIVTPFEKTKIAAYTVGSMTPCMRLYAFLGKELQSYLKAQGNCHPYKRWIDTYSSTSFEESAMQIEDLLDKLSVSLTGGELEIMKKLYCQAMKLEVEFFNAQSIVQPVVVPFTKVLDKETQLVICSDFDLTCTMLDSCAILAELAILTASKVVQSDTDSLATQKSSSVMRNSWDILSKQYAEEYQQCIESLLSAEQAETFDYESLCKSIEKLSDFEKQANSRIIQSGLLKGLNLEDIKRNGERLILQDGCKDFFQKVITIKENFDADFHILSFCWCADLIRSSIASGCLNDLSIHANEFNYEGSISTGEIITTMESPTDKVNKFRSILSKLGNEKKQLSIYIGDSVGDLLCLLEADVGIVIGSNSSLRRIGEKFGVSFTPLHPAVIKKQMEVVGNDSYPWKGLSGDLSSIASPFLPFPCSTASTASAVHLHLRSRNLRNKQESYACVSYEHENLCFHRVLYLYLFTGRHCCIGLEYVELIRCCSAPVVVDLFGFKAGLICLYDNQDCCGSVVLGIDDVLFSAAFEGLG</sequence>
<dbReference type="GO" id="GO:0006772">
    <property type="term" value="P:thiamine metabolic process"/>
    <property type="evidence" value="ECO:0007669"/>
    <property type="project" value="UniProtKB-ARBA"/>
</dbReference>
<organism evidence="2 3">
    <name type="scientific">Zingiber officinale</name>
    <name type="common">Ginger</name>
    <name type="synonym">Amomum zingiber</name>
    <dbReference type="NCBI Taxonomy" id="94328"/>
    <lineage>
        <taxon>Eukaryota</taxon>
        <taxon>Viridiplantae</taxon>
        <taxon>Streptophyta</taxon>
        <taxon>Embryophyta</taxon>
        <taxon>Tracheophyta</taxon>
        <taxon>Spermatophyta</taxon>
        <taxon>Magnoliopsida</taxon>
        <taxon>Liliopsida</taxon>
        <taxon>Zingiberales</taxon>
        <taxon>Zingiberaceae</taxon>
        <taxon>Zingiber</taxon>
    </lineage>
</organism>
<dbReference type="EMBL" id="JACMSC010000002">
    <property type="protein sequence ID" value="KAG6532080.1"/>
    <property type="molecule type" value="Genomic_DNA"/>
</dbReference>
<dbReference type="GO" id="GO:0005829">
    <property type="term" value="C:cytosol"/>
    <property type="evidence" value="ECO:0007669"/>
    <property type="project" value="TreeGrafter"/>
</dbReference>
<dbReference type="Gene3D" id="3.40.50.1000">
    <property type="entry name" value="HAD superfamily/HAD-like"/>
    <property type="match status" value="1"/>
</dbReference>
<comment type="caution">
    <text evidence="2">The sequence shown here is derived from an EMBL/GenBank/DDBJ whole genome shotgun (WGS) entry which is preliminary data.</text>
</comment>
<name>A0A8J5IAU3_ZINOF</name>
<dbReference type="SUPFAM" id="SSF56784">
    <property type="entry name" value="HAD-like"/>
    <property type="match status" value="1"/>
</dbReference>